<dbReference type="InterPro" id="IPR001753">
    <property type="entry name" value="Enoyl-CoA_hydra/iso"/>
</dbReference>
<dbReference type="InterPro" id="IPR052377">
    <property type="entry name" value="Mitochondrial_ECH-domain"/>
</dbReference>
<keyword evidence="2" id="KW-0276">Fatty acid metabolism</keyword>
<accession>A0A545TT75</accession>
<name>A0A545TT75_9PROT</name>
<evidence type="ECO:0000256" key="2">
    <source>
        <dbReference type="ARBA" id="ARBA00022832"/>
    </source>
</evidence>
<evidence type="ECO:0000256" key="4">
    <source>
        <dbReference type="ARBA" id="ARBA00023098"/>
    </source>
</evidence>
<dbReference type="InterPro" id="IPR029045">
    <property type="entry name" value="ClpP/crotonase-like_dom_sf"/>
</dbReference>
<dbReference type="CDD" id="cd06558">
    <property type="entry name" value="crotonase-like"/>
    <property type="match status" value="1"/>
</dbReference>
<dbReference type="GO" id="GO:0016836">
    <property type="term" value="F:hydro-lyase activity"/>
    <property type="evidence" value="ECO:0007669"/>
    <property type="project" value="TreeGrafter"/>
</dbReference>
<dbReference type="PANTHER" id="PTHR43602:SF1">
    <property type="entry name" value="ENOYL-COA HYDRATASE DOMAIN-CONTAINING PROTEIN 3, MITOCHONDRIAL"/>
    <property type="match status" value="1"/>
</dbReference>
<gene>
    <name evidence="7" type="ORF">FKG95_09585</name>
</gene>
<dbReference type="InterPro" id="IPR014748">
    <property type="entry name" value="Enoyl-CoA_hydra_C"/>
</dbReference>
<organism evidence="7 8">
    <name type="scientific">Denitrobaculum tricleocarpae</name>
    <dbReference type="NCBI Taxonomy" id="2591009"/>
    <lineage>
        <taxon>Bacteria</taxon>
        <taxon>Pseudomonadati</taxon>
        <taxon>Pseudomonadota</taxon>
        <taxon>Alphaproteobacteria</taxon>
        <taxon>Rhodospirillales</taxon>
        <taxon>Rhodospirillaceae</taxon>
        <taxon>Denitrobaculum</taxon>
    </lineage>
</organism>
<dbReference type="Pfam" id="PF00378">
    <property type="entry name" value="ECH_1"/>
    <property type="match status" value="1"/>
</dbReference>
<evidence type="ECO:0000256" key="5">
    <source>
        <dbReference type="ARBA" id="ARBA00037410"/>
    </source>
</evidence>
<dbReference type="Proteomes" id="UP000315252">
    <property type="component" value="Unassembled WGS sequence"/>
</dbReference>
<dbReference type="AlphaFoldDB" id="A0A545TT75"/>
<keyword evidence="3" id="KW-0809">Transit peptide</keyword>
<dbReference type="RefSeq" id="WP_142896137.1">
    <property type="nucleotide sequence ID" value="NZ_ML660054.1"/>
</dbReference>
<comment type="function">
    <text evidence="5">May play a role in fatty acid biosynthesis and insulin sensitivity.</text>
</comment>
<dbReference type="NCBIfam" id="NF006008">
    <property type="entry name" value="PRK08139.1"/>
    <property type="match status" value="1"/>
</dbReference>
<evidence type="ECO:0000256" key="6">
    <source>
        <dbReference type="ARBA" id="ARBA00040545"/>
    </source>
</evidence>
<evidence type="ECO:0000256" key="1">
    <source>
        <dbReference type="ARBA" id="ARBA00005254"/>
    </source>
</evidence>
<evidence type="ECO:0000313" key="8">
    <source>
        <dbReference type="Proteomes" id="UP000315252"/>
    </source>
</evidence>
<keyword evidence="7" id="KW-0456">Lyase</keyword>
<comment type="similarity">
    <text evidence="1">Belongs to the enoyl-CoA hydratase/isomerase family.</text>
</comment>
<dbReference type="SUPFAM" id="SSF52096">
    <property type="entry name" value="ClpP/crotonase"/>
    <property type="match status" value="1"/>
</dbReference>
<dbReference type="EMBL" id="VHSH01000003">
    <property type="protein sequence ID" value="TQV80424.1"/>
    <property type="molecule type" value="Genomic_DNA"/>
</dbReference>
<dbReference type="PANTHER" id="PTHR43602">
    <property type="match status" value="1"/>
</dbReference>
<sequence length="275" mass="29512">MSAVSASDAVSNGTASNDEAILLRSDSDGIATLTLNRPKQYNALSTGLMSEVQAALDDLREDHSVKVAILEASGKGFCAGHDLKEMRAGDGRTYFEAVFKQCSRMMLAITRLPQPVIAKVHGIATAAGCQLVATCDLAVASNDAHFATPGVNIGLFCSTPMVALSRAVGRKTAMEMLLTGEGIDAATAERMGLINRAVPPGELDRITLEYAEKIASKSPLTLKIGKEAFYRQIEMDLEQAYNYASEVMTTNMLARDAEEGIDAFIEKRDPKWTGE</sequence>
<reference evidence="7 8" key="1">
    <citation type="submission" date="2019-06" db="EMBL/GenBank/DDBJ databases">
        <title>Whole genome sequence for Rhodospirillaceae sp. R148.</title>
        <authorList>
            <person name="Wang G."/>
        </authorList>
    </citation>
    <scope>NUCLEOTIDE SEQUENCE [LARGE SCALE GENOMIC DNA]</scope>
    <source>
        <strain evidence="7 8">R148</strain>
    </source>
</reference>
<proteinExistence type="inferred from homology"/>
<evidence type="ECO:0000256" key="3">
    <source>
        <dbReference type="ARBA" id="ARBA00022946"/>
    </source>
</evidence>
<comment type="caution">
    <text evidence="7">The sequence shown here is derived from an EMBL/GenBank/DDBJ whole genome shotgun (WGS) entry which is preliminary data.</text>
</comment>
<keyword evidence="8" id="KW-1185">Reference proteome</keyword>
<dbReference type="Gene3D" id="1.10.12.10">
    <property type="entry name" value="Lyase 2-enoyl-coa Hydratase, Chain A, domain 2"/>
    <property type="match status" value="1"/>
</dbReference>
<dbReference type="OrthoDB" id="9795613at2"/>
<dbReference type="Gene3D" id="3.90.226.10">
    <property type="entry name" value="2-enoyl-CoA Hydratase, Chain A, domain 1"/>
    <property type="match status" value="1"/>
</dbReference>
<keyword evidence="4" id="KW-0443">Lipid metabolism</keyword>
<evidence type="ECO:0000313" key="7">
    <source>
        <dbReference type="EMBL" id="TQV80424.1"/>
    </source>
</evidence>
<dbReference type="GO" id="GO:0006631">
    <property type="term" value="P:fatty acid metabolic process"/>
    <property type="evidence" value="ECO:0007669"/>
    <property type="project" value="UniProtKB-KW"/>
</dbReference>
<protein>
    <recommendedName>
        <fullName evidence="6">Enoyl-CoA hydratase domain-containing protein 3, mitochondrial</fullName>
    </recommendedName>
</protein>